<dbReference type="Proteomes" id="UP000325187">
    <property type="component" value="Unassembled WGS sequence"/>
</dbReference>
<evidence type="ECO:0008006" key="3">
    <source>
        <dbReference type="Google" id="ProtNLM"/>
    </source>
</evidence>
<sequence length="80" mass="9441">MWKLRALEEALENFAGCAVVISHDRFFLDRLATHILAFEGDSHVEWFEGNFQAYEADRKRRLGDDANTPHRLKFKKFNRS</sequence>
<keyword evidence="2" id="KW-1185">Reference proteome</keyword>
<dbReference type="GO" id="GO:0045900">
    <property type="term" value="P:negative regulation of translational elongation"/>
    <property type="evidence" value="ECO:0007669"/>
    <property type="project" value="InterPro"/>
</dbReference>
<dbReference type="PANTHER" id="PTHR43858">
    <property type="entry name" value="ENERGY-DEPENDENT TRANSLATIONAL THROTTLE PROTEIN ETTA"/>
    <property type="match status" value="1"/>
</dbReference>
<gene>
    <name evidence="1" type="ORF">JCM17845_14370</name>
</gene>
<dbReference type="InterPro" id="IPR027417">
    <property type="entry name" value="P-loop_NTPase"/>
</dbReference>
<name>A0A5A7MZI4_9PROT</name>
<evidence type="ECO:0000313" key="2">
    <source>
        <dbReference type="Proteomes" id="UP000325187"/>
    </source>
</evidence>
<reference evidence="1 2" key="1">
    <citation type="submission" date="2019-09" db="EMBL/GenBank/DDBJ databases">
        <title>NBRP : Genome information of microbial organism related human and environment.</title>
        <authorList>
            <person name="Hattori M."/>
            <person name="Oshima K."/>
            <person name="Inaba H."/>
            <person name="Suda W."/>
            <person name="Sakamoto M."/>
            <person name="Iino T."/>
            <person name="Kitahara M."/>
            <person name="Oshida Y."/>
            <person name="Iida T."/>
            <person name="Kudo T."/>
            <person name="Itoh T."/>
            <person name="Ohkuma M."/>
        </authorList>
    </citation>
    <scope>NUCLEOTIDE SEQUENCE [LARGE SCALE GENOMIC DNA]</scope>
    <source>
        <strain evidence="1 2">Mie-1</strain>
    </source>
</reference>
<accession>A0A5A7MZI4</accession>
<organism evidence="1 2">
    <name type="scientific">Iodidimonas gelatinilytica</name>
    <dbReference type="NCBI Taxonomy" id="1236966"/>
    <lineage>
        <taxon>Bacteria</taxon>
        <taxon>Pseudomonadati</taxon>
        <taxon>Pseudomonadota</taxon>
        <taxon>Alphaproteobacteria</taxon>
        <taxon>Iodidimonadales</taxon>
        <taxon>Iodidimonadaceae</taxon>
        <taxon>Iodidimonas</taxon>
    </lineage>
</organism>
<dbReference type="InterPro" id="IPR022374">
    <property type="entry name" value="EttA"/>
</dbReference>
<dbReference type="AlphaFoldDB" id="A0A5A7MZI4"/>
<evidence type="ECO:0000313" key="1">
    <source>
        <dbReference type="EMBL" id="GER00814.1"/>
    </source>
</evidence>
<dbReference type="PANTHER" id="PTHR43858:SF1">
    <property type="entry name" value="ABC TRANSPORTER-RELATED PROTEIN"/>
    <property type="match status" value="1"/>
</dbReference>
<proteinExistence type="predicted"/>
<comment type="caution">
    <text evidence="1">The sequence shown here is derived from an EMBL/GenBank/DDBJ whole genome shotgun (WGS) entry which is preliminary data.</text>
</comment>
<dbReference type="EMBL" id="BKCM01000006">
    <property type="protein sequence ID" value="GER00814.1"/>
    <property type="molecule type" value="Genomic_DNA"/>
</dbReference>
<dbReference type="Gene3D" id="3.40.50.300">
    <property type="entry name" value="P-loop containing nucleotide triphosphate hydrolases"/>
    <property type="match status" value="1"/>
</dbReference>
<protein>
    <recommendedName>
        <fullName evidence="3">Energy-dependent translational throttle protein EttA</fullName>
    </recommendedName>
</protein>